<keyword evidence="2" id="KW-1185">Reference proteome</keyword>
<name>A0A542YI13_9MICO</name>
<gene>
    <name evidence="1" type="ORF">FB562_0804</name>
</gene>
<accession>A0A542YI13</accession>
<comment type="caution">
    <text evidence="1">The sequence shown here is derived from an EMBL/GenBank/DDBJ whole genome shotgun (WGS) entry which is preliminary data.</text>
</comment>
<proteinExistence type="predicted"/>
<dbReference type="AlphaFoldDB" id="A0A542YI13"/>
<reference evidence="1 2" key="1">
    <citation type="submission" date="2019-06" db="EMBL/GenBank/DDBJ databases">
        <title>Sequencing the genomes of 1000 actinobacteria strains.</title>
        <authorList>
            <person name="Klenk H.-P."/>
        </authorList>
    </citation>
    <scope>NUCLEOTIDE SEQUENCE [LARGE SCALE GENOMIC DNA]</scope>
    <source>
        <strain evidence="1 2">DSM 26477</strain>
    </source>
</reference>
<dbReference type="OrthoDB" id="7264945at2"/>
<evidence type="ECO:0000313" key="2">
    <source>
        <dbReference type="Proteomes" id="UP000317998"/>
    </source>
</evidence>
<dbReference type="RefSeq" id="WP_141879953.1">
    <property type="nucleotide sequence ID" value="NZ_VFOM01000001.1"/>
</dbReference>
<evidence type="ECO:0000313" key="1">
    <source>
        <dbReference type="EMBL" id="TQL47736.1"/>
    </source>
</evidence>
<organism evidence="1 2">
    <name type="scientific">Homoserinimonas aerilata</name>
    <dbReference type="NCBI Taxonomy" id="1162970"/>
    <lineage>
        <taxon>Bacteria</taxon>
        <taxon>Bacillati</taxon>
        <taxon>Actinomycetota</taxon>
        <taxon>Actinomycetes</taxon>
        <taxon>Micrococcales</taxon>
        <taxon>Microbacteriaceae</taxon>
        <taxon>Homoserinimonas</taxon>
    </lineage>
</organism>
<sequence length="223" mass="24241">MTNVSVVPEIMPVLSAGRHRRPRQGACFMEFASYLAGERWSDHPQCTHPLLAFLARGVNDFTGDDGRQRLAPLIPSVIGLTGSDPRLDVVLALRAATTALPVVAESRQRALASGVISCERMLEALGGASEEEREMVRGVSRDTPLAWEWAQGFCRDLTPRSTLSFTRQGRAIVSTAVLGVAQACIDDPDAVLYEMLRASVDDCLRVLGRLPSPEVEVVSILSR</sequence>
<dbReference type="Proteomes" id="UP000317998">
    <property type="component" value="Unassembled WGS sequence"/>
</dbReference>
<protein>
    <submittedName>
        <fullName evidence="1">Uncharacterized protein</fullName>
    </submittedName>
</protein>
<dbReference type="EMBL" id="VFOM01000001">
    <property type="protein sequence ID" value="TQL47736.1"/>
    <property type="molecule type" value="Genomic_DNA"/>
</dbReference>